<organism evidence="3 4">
    <name type="scientific">Apiospora rasikravindrae</name>
    <dbReference type="NCBI Taxonomy" id="990691"/>
    <lineage>
        <taxon>Eukaryota</taxon>
        <taxon>Fungi</taxon>
        <taxon>Dikarya</taxon>
        <taxon>Ascomycota</taxon>
        <taxon>Pezizomycotina</taxon>
        <taxon>Sordariomycetes</taxon>
        <taxon>Xylariomycetidae</taxon>
        <taxon>Amphisphaeriales</taxon>
        <taxon>Apiosporaceae</taxon>
        <taxon>Apiospora</taxon>
    </lineage>
</organism>
<name>A0ABR1SKW1_9PEZI</name>
<keyword evidence="2" id="KW-0812">Transmembrane</keyword>
<proteinExistence type="predicted"/>
<evidence type="ECO:0000313" key="3">
    <source>
        <dbReference type="EMBL" id="KAK8034961.1"/>
    </source>
</evidence>
<keyword evidence="2" id="KW-0472">Membrane</keyword>
<dbReference type="Proteomes" id="UP001444661">
    <property type="component" value="Unassembled WGS sequence"/>
</dbReference>
<evidence type="ECO:0000313" key="4">
    <source>
        <dbReference type="Proteomes" id="UP001444661"/>
    </source>
</evidence>
<protein>
    <submittedName>
        <fullName evidence="3">Uncharacterized protein</fullName>
    </submittedName>
</protein>
<feature type="compositionally biased region" description="Basic and acidic residues" evidence="1">
    <location>
        <begin position="59"/>
        <end position="80"/>
    </location>
</feature>
<gene>
    <name evidence="3" type="ORF">PG993_009956</name>
</gene>
<evidence type="ECO:0000256" key="2">
    <source>
        <dbReference type="SAM" id="Phobius"/>
    </source>
</evidence>
<feature type="transmembrane region" description="Helical" evidence="2">
    <location>
        <begin position="34"/>
        <end position="53"/>
    </location>
</feature>
<feature type="region of interest" description="Disordered" evidence="1">
    <location>
        <begin position="59"/>
        <end position="94"/>
    </location>
</feature>
<dbReference type="EMBL" id="JAQQWK010000009">
    <property type="protein sequence ID" value="KAK8034961.1"/>
    <property type="molecule type" value="Genomic_DNA"/>
</dbReference>
<reference evidence="3 4" key="1">
    <citation type="submission" date="2023-01" db="EMBL/GenBank/DDBJ databases">
        <title>Analysis of 21 Apiospora genomes using comparative genomics revels a genus with tremendous synthesis potential of carbohydrate active enzymes and secondary metabolites.</title>
        <authorList>
            <person name="Sorensen T."/>
        </authorList>
    </citation>
    <scope>NUCLEOTIDE SEQUENCE [LARGE SCALE GENOMIC DNA]</scope>
    <source>
        <strain evidence="3 4">CBS 33761</strain>
    </source>
</reference>
<evidence type="ECO:0000256" key="1">
    <source>
        <dbReference type="SAM" id="MobiDB-lite"/>
    </source>
</evidence>
<keyword evidence="4" id="KW-1185">Reference proteome</keyword>
<comment type="caution">
    <text evidence="3">The sequence shown here is derived from an EMBL/GenBank/DDBJ whole genome shotgun (WGS) entry which is preliminary data.</text>
</comment>
<keyword evidence="2" id="KW-1133">Transmembrane helix</keyword>
<accession>A0ABR1SKW1</accession>
<sequence>MGAHIEVLSTVAMTGHVKTVYRQWARVSNDFECLFLFTLIVVVAFGFIMLEVLDEARERQRSRLEENDLEKQTTLRKEVGQESTGPRGAGDHGC</sequence>